<evidence type="ECO:0000313" key="3">
    <source>
        <dbReference type="EMBL" id="CRY96899.1"/>
    </source>
</evidence>
<accession>A0A0H5Q658</accession>
<dbReference type="Gene3D" id="1.10.10.10">
    <property type="entry name" value="Winged helix-like DNA-binding domain superfamily/Winged helix DNA-binding domain"/>
    <property type="match status" value="1"/>
</dbReference>
<evidence type="ECO:0000259" key="2">
    <source>
        <dbReference type="Pfam" id="PF12802"/>
    </source>
</evidence>
<feature type="region of interest" description="Disordered" evidence="1">
    <location>
        <begin position="157"/>
        <end position="178"/>
    </location>
</feature>
<keyword evidence="3" id="KW-0614">Plasmid</keyword>
<proteinExistence type="predicted"/>
<dbReference type="EMBL" id="LN853889">
    <property type="protein sequence ID" value="CRY96899.1"/>
    <property type="molecule type" value="Genomic_DNA"/>
</dbReference>
<geneLocation type="plasmid" evidence="3">
    <name>pRGFK1323</name>
</geneLocation>
<dbReference type="CDD" id="cd00090">
    <property type="entry name" value="HTH_ARSR"/>
    <property type="match status" value="1"/>
</dbReference>
<dbReference type="InterPro" id="IPR036388">
    <property type="entry name" value="WH-like_DNA-bd_sf"/>
</dbReference>
<feature type="domain" description="HTH marR-type" evidence="2">
    <location>
        <begin position="81"/>
        <end position="118"/>
    </location>
</feature>
<organism evidence="3">
    <name type="scientific">uncultured prokaryote</name>
    <dbReference type="NCBI Taxonomy" id="198431"/>
    <lineage>
        <taxon>unclassified sequences</taxon>
        <taxon>environmental samples</taxon>
    </lineage>
</organism>
<dbReference type="InterPro" id="IPR000835">
    <property type="entry name" value="HTH_MarR-typ"/>
</dbReference>
<protein>
    <recommendedName>
        <fullName evidence="2">HTH marR-type domain-containing protein</fullName>
    </recommendedName>
</protein>
<dbReference type="Pfam" id="PF12802">
    <property type="entry name" value="MarR_2"/>
    <property type="match status" value="1"/>
</dbReference>
<dbReference type="AlphaFoldDB" id="A0A0H5Q658"/>
<dbReference type="InterPro" id="IPR036390">
    <property type="entry name" value="WH_DNA-bd_sf"/>
</dbReference>
<dbReference type="InterPro" id="IPR011991">
    <property type="entry name" value="ArsR-like_HTH"/>
</dbReference>
<reference evidence="3" key="1">
    <citation type="submission" date="2015-06" db="EMBL/GenBank/DDBJ databases">
        <authorList>
            <person name="Joergensen T."/>
        </authorList>
    </citation>
    <scope>NUCLEOTIDE SEQUENCE</scope>
    <source>
        <plasmid evidence="3">pRGFK1323</plasmid>
    </source>
</reference>
<name>A0A0H5Q658_9ZZZZ</name>
<evidence type="ECO:0000256" key="1">
    <source>
        <dbReference type="SAM" id="MobiDB-lite"/>
    </source>
</evidence>
<dbReference type="SUPFAM" id="SSF46785">
    <property type="entry name" value="Winged helix' DNA-binding domain"/>
    <property type="match status" value="1"/>
</dbReference>
<sequence length="178" mass="20206">MAMERQKRGMIDESRSFDPKTGEVQEGSMVWVPKPSKSQFGTDWFKMAQTTLKVINQHRKELGLEGIVVFNSLMARLDFQNFIQVSQAEIAEELDMKPSNVSRAVKRLIEHGFVKVGPKVGRSSTYQLHPELVWKGKNPAHFKARETARSQGWKVIKGGKDKPKAITSEEQPDLPFPL</sequence>
<feature type="region of interest" description="Disordered" evidence="1">
    <location>
        <begin position="1"/>
        <end position="21"/>
    </location>
</feature>
<dbReference type="GO" id="GO:0003700">
    <property type="term" value="F:DNA-binding transcription factor activity"/>
    <property type="evidence" value="ECO:0007669"/>
    <property type="project" value="InterPro"/>
</dbReference>
<reference evidence="3" key="2">
    <citation type="submission" date="2015-07" db="EMBL/GenBank/DDBJ databases">
        <title>Plasmids, circular viruses and viroids from rat gut.</title>
        <authorList>
            <person name="Jorgensen T.J."/>
            <person name="Hansen M.A."/>
            <person name="Xu Z."/>
            <person name="Tabak M.A."/>
            <person name="Sorensen S.J."/>
            <person name="Hansen L.H."/>
        </authorList>
    </citation>
    <scope>NUCLEOTIDE SEQUENCE</scope>
    <source>
        <plasmid evidence="3">pRGFK1323</plasmid>
    </source>
</reference>